<keyword evidence="3" id="KW-1185">Reference proteome</keyword>
<reference evidence="2" key="1">
    <citation type="submission" date="2020-12" db="EMBL/GenBank/DDBJ databases">
        <title>Desulfobium dissulfuricans gen. nov., sp. nov., a novel mesophilic, sulfate-reducing bacterium isolated from a deep-sea hydrothermal vent.</title>
        <authorList>
            <person name="Hashimoto Y."/>
            <person name="Tame A."/>
            <person name="Sawayama S."/>
            <person name="Miyazaki J."/>
            <person name="Takai K."/>
            <person name="Nakagawa S."/>
        </authorList>
    </citation>
    <scope>NUCLEOTIDE SEQUENCE</scope>
    <source>
        <strain evidence="2">GF1</strain>
    </source>
</reference>
<evidence type="ECO:0000313" key="3">
    <source>
        <dbReference type="Proteomes" id="UP001063350"/>
    </source>
</evidence>
<feature type="transmembrane region" description="Helical" evidence="1">
    <location>
        <begin position="45"/>
        <end position="66"/>
    </location>
</feature>
<keyword evidence="1" id="KW-0812">Transmembrane</keyword>
<keyword evidence="1" id="KW-1133">Transmembrane helix</keyword>
<proteinExistence type="predicted"/>
<organism evidence="2 3">
    <name type="scientific">Desulfolithobacter dissulfuricans</name>
    <dbReference type="NCBI Taxonomy" id="2795293"/>
    <lineage>
        <taxon>Bacteria</taxon>
        <taxon>Pseudomonadati</taxon>
        <taxon>Thermodesulfobacteriota</taxon>
        <taxon>Desulfobulbia</taxon>
        <taxon>Desulfobulbales</taxon>
        <taxon>Desulfobulbaceae</taxon>
        <taxon>Desulfolithobacter</taxon>
    </lineage>
</organism>
<protein>
    <submittedName>
        <fullName evidence="2">Uncharacterized protein</fullName>
    </submittedName>
</protein>
<name>A0A915XHL8_9BACT</name>
<accession>A0A915XHL8</accession>
<dbReference type="AlphaFoldDB" id="A0A915XHL8"/>
<feature type="transmembrane region" description="Helical" evidence="1">
    <location>
        <begin position="14"/>
        <end position="33"/>
    </location>
</feature>
<dbReference type="Proteomes" id="UP001063350">
    <property type="component" value="Chromosome"/>
</dbReference>
<dbReference type="RefSeq" id="WP_267928116.1">
    <property type="nucleotide sequence ID" value="NZ_AP024233.1"/>
</dbReference>
<sequence length="105" mass="12226">MPYILNKYYPVRNIIFFLGEGLLIFLTINVVYLAFTGWQLFLDQLFLDALRALVVTIIFQLSLYFFDLYDLSWVTTPLDTFIRMVQAFGSAASSWPESTTLIPPW</sequence>
<evidence type="ECO:0000256" key="1">
    <source>
        <dbReference type="SAM" id="Phobius"/>
    </source>
</evidence>
<gene>
    <name evidence="2" type="ORF">GF1_05760</name>
</gene>
<dbReference type="KEGG" id="ddu:GF1_05760"/>
<dbReference type="EMBL" id="AP024233">
    <property type="protein sequence ID" value="BCO08200.1"/>
    <property type="molecule type" value="Genomic_DNA"/>
</dbReference>
<keyword evidence="1" id="KW-0472">Membrane</keyword>
<evidence type="ECO:0000313" key="2">
    <source>
        <dbReference type="EMBL" id="BCO08200.1"/>
    </source>
</evidence>